<feature type="compositionally biased region" description="Polar residues" evidence="1">
    <location>
        <begin position="529"/>
        <end position="544"/>
    </location>
</feature>
<dbReference type="Proteomes" id="UP000054560">
    <property type="component" value="Unassembled WGS sequence"/>
</dbReference>
<feature type="compositionally biased region" description="Acidic residues" evidence="1">
    <location>
        <begin position="224"/>
        <end position="238"/>
    </location>
</feature>
<feature type="compositionally biased region" description="Basic and acidic residues" evidence="1">
    <location>
        <begin position="150"/>
        <end position="160"/>
    </location>
</feature>
<feature type="compositionally biased region" description="Low complexity" evidence="1">
    <location>
        <begin position="476"/>
        <end position="515"/>
    </location>
</feature>
<feature type="domain" description="ENTH" evidence="2">
    <location>
        <begin position="34"/>
        <end position="165"/>
    </location>
</feature>
<dbReference type="RefSeq" id="XP_014158120.1">
    <property type="nucleotide sequence ID" value="XM_014302645.1"/>
</dbReference>
<feature type="region of interest" description="Disordered" evidence="1">
    <location>
        <begin position="150"/>
        <end position="398"/>
    </location>
</feature>
<dbReference type="eggNOG" id="KOG2056">
    <property type="taxonomic scope" value="Eukaryota"/>
</dbReference>
<dbReference type="Gene3D" id="1.25.40.90">
    <property type="match status" value="1"/>
</dbReference>
<dbReference type="AlphaFoldDB" id="A0A0L0G7L8"/>
<dbReference type="PROSITE" id="PS50942">
    <property type="entry name" value="ENTH"/>
    <property type="match status" value="1"/>
</dbReference>
<evidence type="ECO:0000313" key="3">
    <source>
        <dbReference type="EMBL" id="KNC84218.1"/>
    </source>
</evidence>
<proteinExistence type="predicted"/>
<evidence type="ECO:0000256" key="1">
    <source>
        <dbReference type="SAM" id="MobiDB-lite"/>
    </source>
</evidence>
<reference evidence="3 4" key="1">
    <citation type="submission" date="2011-02" db="EMBL/GenBank/DDBJ databases">
        <title>The Genome Sequence of Sphaeroforma arctica JP610.</title>
        <authorList>
            <consortium name="The Broad Institute Genome Sequencing Platform"/>
            <person name="Russ C."/>
            <person name="Cuomo C."/>
            <person name="Young S.K."/>
            <person name="Zeng Q."/>
            <person name="Gargeya S."/>
            <person name="Alvarado L."/>
            <person name="Berlin A."/>
            <person name="Chapman S.B."/>
            <person name="Chen Z."/>
            <person name="Freedman E."/>
            <person name="Gellesch M."/>
            <person name="Goldberg J."/>
            <person name="Griggs A."/>
            <person name="Gujja S."/>
            <person name="Heilman E."/>
            <person name="Heiman D."/>
            <person name="Howarth C."/>
            <person name="Mehta T."/>
            <person name="Neiman D."/>
            <person name="Pearson M."/>
            <person name="Roberts A."/>
            <person name="Saif S."/>
            <person name="Shea T."/>
            <person name="Shenoy N."/>
            <person name="Sisk P."/>
            <person name="Stolte C."/>
            <person name="Sykes S."/>
            <person name="White J."/>
            <person name="Yandava C."/>
            <person name="Burger G."/>
            <person name="Gray M.W."/>
            <person name="Holland P.W.H."/>
            <person name="King N."/>
            <person name="Lang F.B.F."/>
            <person name="Roger A.J."/>
            <person name="Ruiz-Trillo I."/>
            <person name="Haas B."/>
            <person name="Nusbaum C."/>
            <person name="Birren B."/>
        </authorList>
    </citation>
    <scope>NUCLEOTIDE SEQUENCE [LARGE SCALE GENOMIC DNA]</scope>
    <source>
        <strain evidence="3 4">JP610</strain>
    </source>
</reference>
<feature type="compositionally biased region" description="Polar residues" evidence="1">
    <location>
        <begin position="574"/>
        <end position="591"/>
    </location>
</feature>
<gene>
    <name evidence="3" type="ORF">SARC_03550</name>
</gene>
<feature type="region of interest" description="Disordered" evidence="1">
    <location>
        <begin position="430"/>
        <end position="591"/>
    </location>
</feature>
<name>A0A0L0G7L8_9EUKA</name>
<keyword evidence="4" id="KW-1185">Reference proteome</keyword>
<dbReference type="Pfam" id="PF01417">
    <property type="entry name" value="ENTH"/>
    <property type="match status" value="1"/>
</dbReference>
<dbReference type="SMART" id="SM00273">
    <property type="entry name" value="ENTH"/>
    <property type="match status" value="1"/>
</dbReference>
<evidence type="ECO:0000259" key="2">
    <source>
        <dbReference type="PROSITE" id="PS50942"/>
    </source>
</evidence>
<dbReference type="InterPro" id="IPR013809">
    <property type="entry name" value="ENTH"/>
</dbReference>
<dbReference type="STRING" id="667725.A0A0L0G7L8"/>
<feature type="compositionally biased region" description="Polar residues" evidence="1">
    <location>
        <begin position="438"/>
        <end position="451"/>
    </location>
</feature>
<accession>A0A0L0G7L8</accession>
<feature type="compositionally biased region" description="Basic and acidic residues" evidence="1">
    <location>
        <begin position="196"/>
        <end position="205"/>
    </location>
</feature>
<feature type="compositionally biased region" description="Basic and acidic residues" evidence="1">
    <location>
        <begin position="251"/>
        <end position="263"/>
    </location>
</feature>
<dbReference type="SUPFAM" id="SSF48464">
    <property type="entry name" value="ENTH/VHS domain"/>
    <property type="match status" value="1"/>
</dbReference>
<feature type="compositionally biased region" description="Basic and acidic residues" evidence="1">
    <location>
        <begin position="272"/>
        <end position="316"/>
    </location>
</feature>
<feature type="compositionally biased region" description="Basic and acidic residues" evidence="1">
    <location>
        <begin position="368"/>
        <end position="380"/>
    </location>
</feature>
<sequence>MAAYSASIGTSHNQGQVEIGLGDFLASKLEKFADTMGAENPTEELIYKVTSREPEAPRDSDKKKLLREVHGTHRGIAINCLVHRMVKHNHWRICLKSLNLLDFFIEKGQPEVAREFMRHKRAKKAMRDMVNFQYIDGEDKGARVRAKAKEVSMKLKDIERSASGSNGPRGPPRGSDRHRDVGSGSRNDSFEYTARSSDRDRERNKFAGVAKPNYAQDGTGLFSDGDEEDENDANDMDWGEGGPTKSQGSGRDGRRGRDRDGDRQGSGSGRRGSNEARDEGEFTRKLSGDAGKSGDRNRDRARGTDRGDRFSRRRDASGSPPRQVKKGLGRPVSRDNASISASTRNASSVKGKSKDMKIVVALSGLSLSEEKSDKKSERVKTQVSNPAPEVDLLGDLMGGDDAVGDDDFGDFGDFGSAVANTATNALDDFGDFNAPAAQPQTASSGQGSFNPFATVDVGGVNDSFAFVSGATPVPQQPAQMQPQQHQYQQQNTQQQQQHQYQQQQQQQRQFSQTGGQNYGMQAKLPANTGKATPNYFGSSPTPRQQAPAKPTAKTSTFDGLVSLDASSLGRAGNYANQKQAPKQTLGQMKRP</sequence>
<evidence type="ECO:0000313" key="4">
    <source>
        <dbReference type="Proteomes" id="UP000054560"/>
    </source>
</evidence>
<dbReference type="InterPro" id="IPR008942">
    <property type="entry name" value="ENTH_VHS"/>
</dbReference>
<feature type="compositionally biased region" description="Polar residues" evidence="1">
    <location>
        <begin position="335"/>
        <end position="350"/>
    </location>
</feature>
<dbReference type="EMBL" id="KQ241779">
    <property type="protein sequence ID" value="KNC84218.1"/>
    <property type="molecule type" value="Genomic_DNA"/>
</dbReference>
<dbReference type="GeneID" id="25904054"/>
<protein>
    <recommendedName>
        <fullName evidence="2">ENTH domain-containing protein</fullName>
    </recommendedName>
</protein>
<organism evidence="3 4">
    <name type="scientific">Sphaeroforma arctica JP610</name>
    <dbReference type="NCBI Taxonomy" id="667725"/>
    <lineage>
        <taxon>Eukaryota</taxon>
        <taxon>Ichthyosporea</taxon>
        <taxon>Ichthyophonida</taxon>
        <taxon>Sphaeroforma</taxon>
    </lineage>
</organism>